<comment type="caution">
    <text evidence="1">The sequence shown here is derived from an EMBL/GenBank/DDBJ whole genome shotgun (WGS) entry which is preliminary data.</text>
</comment>
<sequence length="116" mass="12848">MEQVIEQTQLKVDLLQIRCVDAQIKTVVDKNRGRAGVLLIDKDRDVEVLDSSLLDNLSDVVEKITGQVSYLYASGSVTDMVIEQLLKKGRAVEIIVEDASMVHVSGLSYEKWLASA</sequence>
<feature type="non-terminal residue" evidence="1">
    <location>
        <position position="116"/>
    </location>
</feature>
<organism evidence="1">
    <name type="scientific">marine sediment metagenome</name>
    <dbReference type="NCBI Taxonomy" id="412755"/>
    <lineage>
        <taxon>unclassified sequences</taxon>
        <taxon>metagenomes</taxon>
        <taxon>ecological metagenomes</taxon>
    </lineage>
</organism>
<name>X1RCP2_9ZZZZ</name>
<gene>
    <name evidence="1" type="ORF">S06H3_58253</name>
</gene>
<accession>X1RCP2</accession>
<proteinExistence type="predicted"/>
<dbReference type="AlphaFoldDB" id="X1RCP2"/>
<protein>
    <submittedName>
        <fullName evidence="1">Uncharacterized protein</fullName>
    </submittedName>
</protein>
<reference evidence="1" key="1">
    <citation type="journal article" date="2014" name="Front. Microbiol.">
        <title>High frequency of phylogenetically diverse reductive dehalogenase-homologous genes in deep subseafloor sedimentary metagenomes.</title>
        <authorList>
            <person name="Kawai M."/>
            <person name="Futagami T."/>
            <person name="Toyoda A."/>
            <person name="Takaki Y."/>
            <person name="Nishi S."/>
            <person name="Hori S."/>
            <person name="Arai W."/>
            <person name="Tsubouchi T."/>
            <person name="Morono Y."/>
            <person name="Uchiyama I."/>
            <person name="Ito T."/>
            <person name="Fujiyama A."/>
            <person name="Inagaki F."/>
            <person name="Takami H."/>
        </authorList>
    </citation>
    <scope>NUCLEOTIDE SEQUENCE</scope>
    <source>
        <strain evidence="1">Expedition CK06-06</strain>
    </source>
</reference>
<dbReference type="EMBL" id="BARV01037689">
    <property type="protein sequence ID" value="GAI53359.1"/>
    <property type="molecule type" value="Genomic_DNA"/>
</dbReference>
<evidence type="ECO:0000313" key="1">
    <source>
        <dbReference type="EMBL" id="GAI53359.1"/>
    </source>
</evidence>